<dbReference type="STRING" id="436907.A7TEL7"/>
<keyword evidence="9" id="KW-0010">Activator</keyword>
<evidence type="ECO:0000256" key="12">
    <source>
        <dbReference type="PROSITE-ProRule" id="PRU00042"/>
    </source>
</evidence>
<evidence type="ECO:0000256" key="3">
    <source>
        <dbReference type="ARBA" id="ARBA00022723"/>
    </source>
</evidence>
<keyword evidence="7" id="KW-0805">Transcription regulation</keyword>
<dbReference type="InterPro" id="IPR013087">
    <property type="entry name" value="Znf_C2H2_type"/>
</dbReference>
<dbReference type="GO" id="GO:0045944">
    <property type="term" value="P:positive regulation of transcription by RNA polymerase II"/>
    <property type="evidence" value="ECO:0007669"/>
    <property type="project" value="UniProtKB-ARBA"/>
</dbReference>
<keyword evidence="5 12" id="KW-0863">Zinc-finger</keyword>
<dbReference type="GeneID" id="5547665"/>
<dbReference type="GO" id="GO:0005634">
    <property type="term" value="C:nucleus"/>
    <property type="evidence" value="ECO:0007669"/>
    <property type="project" value="UniProtKB-SubCell"/>
</dbReference>
<dbReference type="Gene3D" id="3.30.160.60">
    <property type="entry name" value="Classic Zinc Finger"/>
    <property type="match status" value="2"/>
</dbReference>
<evidence type="ECO:0000256" key="8">
    <source>
        <dbReference type="ARBA" id="ARBA00023125"/>
    </source>
</evidence>
<dbReference type="AlphaFoldDB" id="A7TEL7"/>
<organism evidence="16">
    <name type="scientific">Vanderwaltozyma polyspora (strain ATCC 22028 / DSM 70294 / BCRC 21397 / CBS 2163 / NBRC 10782 / NRRL Y-8283 / UCD 57-17)</name>
    <name type="common">Kluyveromyces polysporus</name>
    <dbReference type="NCBI Taxonomy" id="436907"/>
    <lineage>
        <taxon>Eukaryota</taxon>
        <taxon>Fungi</taxon>
        <taxon>Dikarya</taxon>
        <taxon>Ascomycota</taxon>
        <taxon>Saccharomycotina</taxon>
        <taxon>Saccharomycetes</taxon>
        <taxon>Saccharomycetales</taxon>
        <taxon>Saccharomycetaceae</taxon>
        <taxon>Vanderwaltozyma</taxon>
    </lineage>
</organism>
<dbReference type="RefSeq" id="XP_001647182.1">
    <property type="nucleotide sequence ID" value="XM_001647132.1"/>
</dbReference>
<dbReference type="KEGG" id="vpo:Kpol_1036p70"/>
<evidence type="ECO:0000256" key="4">
    <source>
        <dbReference type="ARBA" id="ARBA00022737"/>
    </source>
</evidence>
<keyword evidence="10" id="KW-0804">Transcription</keyword>
<protein>
    <recommendedName>
        <fullName evidence="14">C2H2-type domain-containing protein</fullName>
    </recommendedName>
</protein>
<dbReference type="GO" id="GO:0005737">
    <property type="term" value="C:cytoplasm"/>
    <property type="evidence" value="ECO:0007669"/>
    <property type="project" value="UniProtKB-ARBA"/>
</dbReference>
<dbReference type="Proteomes" id="UP000000267">
    <property type="component" value="Unassembled WGS sequence"/>
</dbReference>
<feature type="compositionally biased region" description="Polar residues" evidence="13">
    <location>
        <begin position="421"/>
        <end position="436"/>
    </location>
</feature>
<dbReference type="EMBL" id="DS480380">
    <property type="protein sequence ID" value="EDO19324.1"/>
    <property type="molecule type" value="Genomic_DNA"/>
</dbReference>
<dbReference type="InterPro" id="IPR050329">
    <property type="entry name" value="GLI_C2H2-zinc-finger"/>
</dbReference>
<feature type="compositionally biased region" description="Polar residues" evidence="13">
    <location>
        <begin position="375"/>
        <end position="413"/>
    </location>
</feature>
<sequence length="674" mass="76077">MDSITDEQWFLETSGMLGNDNLGPQSQVLPGKRRPGKKKYPTHMYSDRNNTDTMFSDFKALISPELESFDFPPSFNGDTIADNNEDVDIDWSQLNLDLSVEQRRANAQQRRVSSGTAIFGFSNHDKNLMFSNTNLNPTEYPNPSEELIKQEVDLQLALAKQRETNRKLEEELYKNMLKQENLNKQISKQKISSSKILQDSKFPEVSLDLETEDLFDLESSDVINGSPSKKPNRGKLSIIHNYNDKIPVPQNKRKSSNIVREMERFFQETNTQNKENISYGKISVPHKFDQNIVTYGKQLISPALSSKFSPALSNLDGISESIMGDNQYDLDDDSNGSSNMPLGLGLHSDRRSSVNILPTIPSSIPGSPIQRIQSNPNDVRSGSNNKSTVNGGSFTKFQTTPSLKPPSSRTTSHGYLDVNNEDGNCTPYNTSPSSSPVMRNQGQFELNLINSNTFGEASPIKITRKPTTLPRGSIDIYVKEMPDKKFQCLYPKCDKTFKRRYNIRSHIQTHLEDRPYKCDFEGCDKAFVRNHDLIRHKKSHAEKSYACPCGKKFNREDALIVHRSRMICSGGKKYENVVIKRSPRKRGRPRKDGSDSVNCSPVKESVKNDSNGYVMKKIEEQISSSLDINTMAGAPQPPFKFSNKSLLLSPASQGDFSDFDPSLNTNQEFEFSIY</sequence>
<evidence type="ECO:0000313" key="16">
    <source>
        <dbReference type="Proteomes" id="UP000000267"/>
    </source>
</evidence>
<dbReference type="PANTHER" id="PTHR19818:SF144">
    <property type="entry name" value="METALLOTHIONEIN EXPRESSION ACTIVATOR-RELATED"/>
    <property type="match status" value="1"/>
</dbReference>
<feature type="domain" description="C2H2-type" evidence="14">
    <location>
        <begin position="486"/>
        <end position="515"/>
    </location>
</feature>
<keyword evidence="8" id="KW-0238">DNA-binding</keyword>
<reference evidence="15 16" key="1">
    <citation type="journal article" date="2007" name="Proc. Natl. Acad. Sci. U.S.A.">
        <title>Independent sorting-out of thousands of duplicated gene pairs in two yeast species descended from a whole-genome duplication.</title>
        <authorList>
            <person name="Scannell D.R."/>
            <person name="Frank A.C."/>
            <person name="Conant G.C."/>
            <person name="Byrne K.P."/>
            <person name="Woolfit M."/>
            <person name="Wolfe K.H."/>
        </authorList>
    </citation>
    <scope>NUCLEOTIDE SEQUENCE [LARGE SCALE GENOMIC DNA]</scope>
    <source>
        <strain evidence="16">ATCC 22028 / DSM 70294 / BCRC 21397 / CBS 2163 / NBRC 10782 / NRRL Y-8283 / UCD 57-17</strain>
    </source>
</reference>
<evidence type="ECO:0000313" key="15">
    <source>
        <dbReference type="EMBL" id="EDO19324.1"/>
    </source>
</evidence>
<comment type="subcellular location">
    <subcellularLocation>
        <location evidence="1">Nucleus</location>
    </subcellularLocation>
</comment>
<dbReference type="GO" id="GO:0000082">
    <property type="term" value="P:G1/S transition of mitotic cell cycle"/>
    <property type="evidence" value="ECO:0007669"/>
    <property type="project" value="UniProtKB-ARBA"/>
</dbReference>
<evidence type="ECO:0000256" key="7">
    <source>
        <dbReference type="ARBA" id="ARBA00023015"/>
    </source>
</evidence>
<dbReference type="FunFam" id="3.30.160.60:FF:002021">
    <property type="entry name" value="Transcription factor"/>
    <property type="match status" value="1"/>
</dbReference>
<dbReference type="PANTHER" id="PTHR19818">
    <property type="entry name" value="ZINC FINGER PROTEIN ZIC AND GLI"/>
    <property type="match status" value="1"/>
</dbReference>
<dbReference type="InterPro" id="IPR036236">
    <property type="entry name" value="Znf_C2H2_sf"/>
</dbReference>
<dbReference type="eggNOG" id="KOG1721">
    <property type="taxonomic scope" value="Eukaryota"/>
</dbReference>
<dbReference type="OMA" id="DINTMAG"/>
<feature type="compositionally biased region" description="Low complexity" evidence="13">
    <location>
        <begin position="358"/>
        <end position="374"/>
    </location>
</feature>
<feature type="compositionally biased region" description="Basic residues" evidence="13">
    <location>
        <begin position="31"/>
        <end position="41"/>
    </location>
</feature>
<gene>
    <name evidence="15" type="ORF">Kpol_1036p70</name>
</gene>
<dbReference type="FunCoup" id="A7TEL7">
    <property type="interactions" value="567"/>
</dbReference>
<dbReference type="SMART" id="SM00355">
    <property type="entry name" value="ZnF_C2H2"/>
    <property type="match status" value="2"/>
</dbReference>
<evidence type="ECO:0000256" key="2">
    <source>
        <dbReference type="ARBA" id="ARBA00022553"/>
    </source>
</evidence>
<keyword evidence="3" id="KW-0479">Metal-binding</keyword>
<dbReference type="PhylomeDB" id="A7TEL7"/>
<keyword evidence="6" id="KW-0862">Zinc</keyword>
<evidence type="ECO:0000259" key="14">
    <source>
        <dbReference type="PROSITE" id="PS50157"/>
    </source>
</evidence>
<feature type="region of interest" description="Disordered" evidence="13">
    <location>
        <begin position="358"/>
        <end position="436"/>
    </location>
</feature>
<evidence type="ECO:0000256" key="13">
    <source>
        <dbReference type="SAM" id="MobiDB-lite"/>
    </source>
</evidence>
<dbReference type="FunFam" id="3.30.160.60:FF:001752">
    <property type="entry name" value="Transcriptional factor SWI5"/>
    <property type="match status" value="1"/>
</dbReference>
<keyword evidence="16" id="KW-1185">Reference proteome</keyword>
<accession>A7TEL7</accession>
<evidence type="ECO:0000256" key="9">
    <source>
        <dbReference type="ARBA" id="ARBA00023159"/>
    </source>
</evidence>
<evidence type="ECO:0000256" key="10">
    <source>
        <dbReference type="ARBA" id="ARBA00023163"/>
    </source>
</evidence>
<keyword evidence="11" id="KW-0539">Nucleus</keyword>
<dbReference type="HOGENOM" id="CLU_021006_0_0_1"/>
<dbReference type="Pfam" id="PF00096">
    <property type="entry name" value="zf-C2H2"/>
    <property type="match status" value="2"/>
</dbReference>
<evidence type="ECO:0000256" key="1">
    <source>
        <dbReference type="ARBA" id="ARBA00004123"/>
    </source>
</evidence>
<feature type="domain" description="C2H2-type" evidence="14">
    <location>
        <begin position="516"/>
        <end position="545"/>
    </location>
</feature>
<dbReference type="OrthoDB" id="3437960at2759"/>
<proteinExistence type="predicted"/>
<keyword evidence="4" id="KW-0677">Repeat</keyword>
<evidence type="ECO:0000256" key="11">
    <source>
        <dbReference type="ARBA" id="ARBA00023242"/>
    </source>
</evidence>
<evidence type="ECO:0000256" key="6">
    <source>
        <dbReference type="ARBA" id="ARBA00022833"/>
    </source>
</evidence>
<dbReference type="GO" id="GO:0000978">
    <property type="term" value="F:RNA polymerase II cis-regulatory region sequence-specific DNA binding"/>
    <property type="evidence" value="ECO:0007669"/>
    <property type="project" value="TreeGrafter"/>
</dbReference>
<dbReference type="GO" id="GO:0008270">
    <property type="term" value="F:zinc ion binding"/>
    <property type="evidence" value="ECO:0007669"/>
    <property type="project" value="UniProtKB-KW"/>
</dbReference>
<dbReference type="PROSITE" id="PS50157">
    <property type="entry name" value="ZINC_FINGER_C2H2_2"/>
    <property type="match status" value="2"/>
</dbReference>
<name>A7TEL7_VANPO</name>
<dbReference type="PROSITE" id="PS00028">
    <property type="entry name" value="ZINC_FINGER_C2H2_1"/>
    <property type="match status" value="2"/>
</dbReference>
<dbReference type="InParanoid" id="A7TEL7"/>
<evidence type="ECO:0000256" key="5">
    <source>
        <dbReference type="ARBA" id="ARBA00022771"/>
    </source>
</evidence>
<feature type="region of interest" description="Disordered" evidence="13">
    <location>
        <begin position="14"/>
        <end position="46"/>
    </location>
</feature>
<keyword evidence="2" id="KW-0597">Phosphoprotein</keyword>
<dbReference type="GO" id="GO:0000981">
    <property type="term" value="F:DNA-binding transcription factor activity, RNA polymerase II-specific"/>
    <property type="evidence" value="ECO:0007669"/>
    <property type="project" value="TreeGrafter"/>
</dbReference>
<dbReference type="SUPFAM" id="SSF57667">
    <property type="entry name" value="beta-beta-alpha zinc fingers"/>
    <property type="match status" value="1"/>
</dbReference>
<feature type="region of interest" description="Disordered" evidence="13">
    <location>
        <begin position="580"/>
        <end position="605"/>
    </location>
</feature>